<dbReference type="InterPro" id="IPR052805">
    <property type="entry name" value="GEF_Ubiquitin-Prot_Reg"/>
</dbReference>
<organism evidence="2 3">
    <name type="scientific">Oopsacas minuta</name>
    <dbReference type="NCBI Taxonomy" id="111878"/>
    <lineage>
        <taxon>Eukaryota</taxon>
        <taxon>Metazoa</taxon>
        <taxon>Porifera</taxon>
        <taxon>Hexactinellida</taxon>
        <taxon>Hexasterophora</taxon>
        <taxon>Lyssacinosida</taxon>
        <taxon>Leucopsacidae</taxon>
        <taxon>Oopsacas</taxon>
    </lineage>
</organism>
<dbReference type="InterPro" id="IPR036047">
    <property type="entry name" value="F-box-like_dom_sf"/>
</dbReference>
<dbReference type="InterPro" id="IPR001810">
    <property type="entry name" value="F-box_dom"/>
</dbReference>
<evidence type="ECO:0000313" key="2">
    <source>
        <dbReference type="EMBL" id="KAI6652085.1"/>
    </source>
</evidence>
<dbReference type="PANTHER" id="PTHR46857">
    <property type="entry name" value="EPITHELIAL CELL-TRANSFORMING SEQUENCE 2 ONCOGENE-LIKE"/>
    <property type="match status" value="1"/>
</dbReference>
<accession>A0AAV7JUK6</accession>
<sequence length="229" mass="26952">MLKTSKSIERAKSSWTPINDQVANRQLFNERMKLLSHWHKAWSESQRRDFITYSLGLCNEEELYYTNFLLKQVTPSECVDFTRILLKSLSIRILSYLEPKSLCRAAQVCWYWNYLASDNSLWQFKCWSIGWQADIHLPMSVLGFWKHFYAQKIHELRKLPLVENLEIEEPPQQVEKIETPPVKKKTISFVKHSTQTKVLAWKSNDKNARDIEKLSKSSEKGKILKSLSA</sequence>
<dbReference type="SUPFAM" id="SSF81383">
    <property type="entry name" value="F-box domain"/>
    <property type="match status" value="1"/>
</dbReference>
<feature type="domain" description="F-box" evidence="1">
    <location>
        <begin position="85"/>
        <end position="125"/>
    </location>
</feature>
<keyword evidence="3" id="KW-1185">Reference proteome</keyword>
<dbReference type="Proteomes" id="UP001165289">
    <property type="component" value="Unassembled WGS sequence"/>
</dbReference>
<protein>
    <submittedName>
        <fullName evidence="2">F-box only protein 16 isoform X2</fullName>
    </submittedName>
</protein>
<gene>
    <name evidence="2" type="ORF">LOD99_4630</name>
</gene>
<dbReference type="AlphaFoldDB" id="A0AAV7JUK6"/>
<reference evidence="2 3" key="1">
    <citation type="journal article" date="2023" name="BMC Biol.">
        <title>The compact genome of the sponge Oopsacas minuta (Hexactinellida) is lacking key metazoan core genes.</title>
        <authorList>
            <person name="Santini S."/>
            <person name="Schenkelaars Q."/>
            <person name="Jourda C."/>
            <person name="Duchesne M."/>
            <person name="Belahbib H."/>
            <person name="Rocher C."/>
            <person name="Selva M."/>
            <person name="Riesgo A."/>
            <person name="Vervoort M."/>
            <person name="Leys S.P."/>
            <person name="Kodjabachian L."/>
            <person name="Le Bivic A."/>
            <person name="Borchiellini C."/>
            <person name="Claverie J.M."/>
            <person name="Renard E."/>
        </authorList>
    </citation>
    <scope>NUCLEOTIDE SEQUENCE [LARGE SCALE GENOMIC DNA]</scope>
    <source>
        <strain evidence="2">SPO-2</strain>
    </source>
</reference>
<dbReference type="Pfam" id="PF12937">
    <property type="entry name" value="F-box-like"/>
    <property type="match status" value="1"/>
</dbReference>
<dbReference type="Gene3D" id="1.20.1280.50">
    <property type="match status" value="1"/>
</dbReference>
<evidence type="ECO:0000313" key="3">
    <source>
        <dbReference type="Proteomes" id="UP001165289"/>
    </source>
</evidence>
<dbReference type="EMBL" id="JAKMXF010000300">
    <property type="protein sequence ID" value="KAI6652085.1"/>
    <property type="molecule type" value="Genomic_DNA"/>
</dbReference>
<evidence type="ECO:0000259" key="1">
    <source>
        <dbReference type="SMART" id="SM00256"/>
    </source>
</evidence>
<comment type="caution">
    <text evidence="2">The sequence shown here is derived from an EMBL/GenBank/DDBJ whole genome shotgun (WGS) entry which is preliminary data.</text>
</comment>
<dbReference type="SMART" id="SM00256">
    <property type="entry name" value="FBOX"/>
    <property type="match status" value="1"/>
</dbReference>
<name>A0AAV7JUK6_9METZ</name>
<dbReference type="PANTHER" id="PTHR46857:SF2">
    <property type="entry name" value="F-BOX ONLY PROTEIN 16"/>
    <property type="match status" value="1"/>
</dbReference>
<proteinExistence type="predicted"/>